<organism evidence="2">
    <name type="scientific">Desulfobacca acetoxidans</name>
    <dbReference type="NCBI Taxonomy" id="60893"/>
    <lineage>
        <taxon>Bacteria</taxon>
        <taxon>Pseudomonadati</taxon>
        <taxon>Thermodesulfobacteriota</taxon>
        <taxon>Desulfobaccia</taxon>
        <taxon>Desulfobaccales</taxon>
        <taxon>Desulfobaccaceae</taxon>
        <taxon>Desulfobacca</taxon>
    </lineage>
</organism>
<name>A0A7C5EQV4_9BACT</name>
<proteinExistence type="predicted"/>
<sequence>MTSGRPWRFGEGSLAPRPVTASLLGLVLFLLSLPSLSFGEVQVPLPFDPQTVTTVRGIVVDAPVIREGGLPEMVHFTMKAGPETLVVVLGPNWFLAPQGFSLRALDRVEVTGSRLQLEGKPVLVAREINWDNKSLKLRDDKGNPLWGGPRKGPP</sequence>
<feature type="domain" description="Magnetosome protein MamS/MamX" evidence="1">
    <location>
        <begin position="51"/>
        <end position="134"/>
    </location>
</feature>
<dbReference type="EMBL" id="DTKJ01000040">
    <property type="protein sequence ID" value="HGZ11623.1"/>
    <property type="molecule type" value="Genomic_DNA"/>
</dbReference>
<evidence type="ECO:0000313" key="2">
    <source>
        <dbReference type="EMBL" id="HGZ11623.1"/>
    </source>
</evidence>
<dbReference type="InterPro" id="IPR058837">
    <property type="entry name" value="MamS_MamX_dom"/>
</dbReference>
<protein>
    <recommendedName>
        <fullName evidence="1">Magnetosome protein MamS/MamX domain-containing protein</fullName>
    </recommendedName>
</protein>
<accession>A0A7C5EQV4</accession>
<dbReference type="Pfam" id="PF26390">
    <property type="entry name" value="MamS_MamX"/>
    <property type="match status" value="1"/>
</dbReference>
<dbReference type="AlphaFoldDB" id="A0A7C5EQV4"/>
<reference evidence="2" key="1">
    <citation type="journal article" date="2020" name="mSystems">
        <title>Genome- and Community-Level Interaction Insights into Carbon Utilization and Element Cycling Functions of Hydrothermarchaeota in Hydrothermal Sediment.</title>
        <authorList>
            <person name="Zhou Z."/>
            <person name="Liu Y."/>
            <person name="Xu W."/>
            <person name="Pan J."/>
            <person name="Luo Z.H."/>
            <person name="Li M."/>
        </authorList>
    </citation>
    <scope>NUCLEOTIDE SEQUENCE [LARGE SCALE GENOMIC DNA]</scope>
    <source>
        <strain evidence="2">SpSt-853</strain>
    </source>
</reference>
<gene>
    <name evidence="2" type="ORF">ENW48_05350</name>
</gene>
<evidence type="ECO:0000259" key="1">
    <source>
        <dbReference type="Pfam" id="PF26390"/>
    </source>
</evidence>
<comment type="caution">
    <text evidence="2">The sequence shown here is derived from an EMBL/GenBank/DDBJ whole genome shotgun (WGS) entry which is preliminary data.</text>
</comment>